<dbReference type="InterPro" id="IPR029044">
    <property type="entry name" value="Nucleotide-diphossugar_trans"/>
</dbReference>
<dbReference type="InterPro" id="IPR050834">
    <property type="entry name" value="Glycosyltransf_2"/>
</dbReference>
<dbReference type="Pfam" id="PF00535">
    <property type="entry name" value="Glycos_transf_2"/>
    <property type="match status" value="1"/>
</dbReference>
<dbReference type="Proteomes" id="UP000515490">
    <property type="component" value="Chromosome"/>
</dbReference>
<dbReference type="SUPFAM" id="SSF53448">
    <property type="entry name" value="Nucleotide-diphospho-sugar transferases"/>
    <property type="match status" value="1"/>
</dbReference>
<dbReference type="Gene3D" id="3.90.550.10">
    <property type="entry name" value="Spore Coat Polysaccharide Biosynthesis Protein SpsA, Chain A"/>
    <property type="match status" value="1"/>
</dbReference>
<organism evidence="2 3">
    <name type="scientific">Metabacillus elymi</name>
    <dbReference type="NCBI Taxonomy" id="2745198"/>
    <lineage>
        <taxon>Bacteria</taxon>
        <taxon>Bacillati</taxon>
        <taxon>Bacillota</taxon>
        <taxon>Bacilli</taxon>
        <taxon>Bacillales</taxon>
        <taxon>Bacillaceae</taxon>
        <taxon>Metabacillus</taxon>
    </lineage>
</organism>
<dbReference type="PANTHER" id="PTHR43685:SF3">
    <property type="entry name" value="SLR2126 PROTEIN"/>
    <property type="match status" value="1"/>
</dbReference>
<keyword evidence="3" id="KW-1185">Reference proteome</keyword>
<proteinExistence type="predicted"/>
<feature type="domain" description="Glycosyltransferase 2-like" evidence="1">
    <location>
        <begin position="9"/>
        <end position="166"/>
    </location>
</feature>
<dbReference type="PANTHER" id="PTHR43685">
    <property type="entry name" value="GLYCOSYLTRANSFERASE"/>
    <property type="match status" value="1"/>
</dbReference>
<evidence type="ECO:0000259" key="1">
    <source>
        <dbReference type="Pfam" id="PF00535"/>
    </source>
</evidence>
<dbReference type="EMBL" id="CP055263">
    <property type="protein sequence ID" value="QNF28486.1"/>
    <property type="molecule type" value="Genomic_DNA"/>
</dbReference>
<evidence type="ECO:0000313" key="3">
    <source>
        <dbReference type="Proteomes" id="UP000515490"/>
    </source>
</evidence>
<protein>
    <submittedName>
        <fullName evidence="2">Glycosyltransferase</fullName>
    </submittedName>
</protein>
<accession>A0ABX6S6K6</accession>
<dbReference type="RefSeq" id="WP_185652933.1">
    <property type="nucleotide sequence ID" value="NZ_CP055263.1"/>
</dbReference>
<gene>
    <name evidence="2" type="ORF">HUW50_13970</name>
</gene>
<reference evidence="2 3" key="1">
    <citation type="submission" date="2020-06" db="EMBL/GenBank/DDBJ databases">
        <title>Metabacillus dokdonensis sp. nov., isolated from the rhizosphere of Elymus tsukushiensis, a plant native to the Dokdo Islands, Republic of Korea.</title>
        <authorList>
            <person name="Lee S.Y."/>
            <person name="Hwang Y.J."/>
            <person name="Son J.S."/>
            <person name="Ghim S.Y."/>
        </authorList>
    </citation>
    <scope>NUCLEOTIDE SEQUENCE [LARGE SCALE GENOMIC DNA]</scope>
    <source>
        <strain evidence="2 3">KUDC1714</strain>
    </source>
</reference>
<sequence length="362" mass="42727">METNQKKASVILSSYNAKDRLFLALSSYKHQDFPKEQFEVIVVDDGSKDETFKLIDQIDIDFSLKYIRHPNNLGRACARNSGIAEASGEVIIFSDSDMIAEPTFISKHVLHHEKNNEIFVGGSFWNKIDQRYNEQKGEYTPPITPEEIMHEKFFDASTKQPFAQHYERYLNQYGSNLNGFEFPWMYFIVMNCSVKSKHVKQIGLFDEQFQRRYGGEDEEMGYRLWKGGLKGIVDPSIKNHHQEHKRFGNQGSDSNQSINYIIQKHQDLNPIMYYHIHFVDLIEKSRLLQDIQRAIQEKVVSLSFEQNCLNEFLLYSQGITTRTSSSYYLKKDIRRLQIKKQYRQLVFFLHQLIFSNKKWRRS</sequence>
<name>A0ABX6S6K6_9BACI</name>
<dbReference type="InterPro" id="IPR001173">
    <property type="entry name" value="Glyco_trans_2-like"/>
</dbReference>
<evidence type="ECO:0000313" key="2">
    <source>
        <dbReference type="EMBL" id="QNF28486.1"/>
    </source>
</evidence>